<dbReference type="GeneID" id="19324622"/>
<dbReference type="GO" id="GO:0016887">
    <property type="term" value="F:ATP hydrolysis activity"/>
    <property type="evidence" value="ECO:0007669"/>
    <property type="project" value="InterPro"/>
</dbReference>
<dbReference type="InterPro" id="IPR003959">
    <property type="entry name" value="ATPase_AAA_core"/>
</dbReference>
<dbReference type="PANTHER" id="PTHR46411:SF2">
    <property type="entry name" value="AAA+ ATPASE DOMAIN-CONTAINING PROTEIN"/>
    <property type="match status" value="1"/>
</dbReference>
<dbReference type="InterPro" id="IPR027417">
    <property type="entry name" value="P-loop_NTPase"/>
</dbReference>
<dbReference type="Pfam" id="PF22942">
    <property type="entry name" value="DUF7025"/>
    <property type="match status" value="1"/>
</dbReference>
<dbReference type="HOGENOM" id="CLU_004471_4_7_1"/>
<dbReference type="Proteomes" id="UP000014074">
    <property type="component" value="Unassembled WGS sequence"/>
</dbReference>
<dbReference type="CDD" id="cd19481">
    <property type="entry name" value="RecA-like_protease"/>
    <property type="match status" value="1"/>
</dbReference>
<dbReference type="OrthoDB" id="10042665at2759"/>
<dbReference type="KEGG" id="tmn:UCRPA7_4197"/>
<organism evidence="3 4">
    <name type="scientific">Phaeoacremonium minimum (strain UCR-PA7)</name>
    <name type="common">Esca disease fungus</name>
    <name type="synonym">Togninia minima</name>
    <dbReference type="NCBI Taxonomy" id="1286976"/>
    <lineage>
        <taxon>Eukaryota</taxon>
        <taxon>Fungi</taxon>
        <taxon>Dikarya</taxon>
        <taxon>Ascomycota</taxon>
        <taxon>Pezizomycotina</taxon>
        <taxon>Sordariomycetes</taxon>
        <taxon>Sordariomycetidae</taxon>
        <taxon>Togniniales</taxon>
        <taxon>Togniniaceae</taxon>
        <taxon>Phaeoacremonium</taxon>
    </lineage>
</organism>
<dbReference type="PANTHER" id="PTHR46411">
    <property type="entry name" value="FAMILY ATPASE, PUTATIVE-RELATED"/>
    <property type="match status" value="1"/>
</dbReference>
<protein>
    <submittedName>
        <fullName evidence="3">Putative aaa family atpase protein</fullName>
    </submittedName>
</protein>
<dbReference type="RefSeq" id="XP_007914930.1">
    <property type="nucleotide sequence ID" value="XM_007916739.1"/>
</dbReference>
<dbReference type="SUPFAM" id="SSF52540">
    <property type="entry name" value="P-loop containing nucleoside triphosphate hydrolases"/>
    <property type="match status" value="1"/>
</dbReference>
<reference evidence="4" key="1">
    <citation type="journal article" date="2013" name="Genome Announc.">
        <title>Draft genome sequence of the ascomycete Phaeoacremonium aleophilum strain UCR-PA7, a causal agent of the esca disease complex in grapevines.</title>
        <authorList>
            <person name="Blanco-Ulate B."/>
            <person name="Rolshausen P."/>
            <person name="Cantu D."/>
        </authorList>
    </citation>
    <scope>NUCLEOTIDE SEQUENCE [LARGE SCALE GENOMIC DNA]</scope>
    <source>
        <strain evidence="4">UCR-PA7</strain>
    </source>
</reference>
<sequence>MHIPTVQQLAAQRSAVQDGELMAWSLASEREKSLQESNNKLKARVAQLWDMNRKMIPVAPGQTFPGPPAILMAENEKSLFSDGSSGPLVQPVQCNQSAAPETEKEMSQDEDFIPDILLPGPGLPYQAACRGKTYADIPLSRDDHAAGSHHIAGDTLISDFKAYVALNRDVRFYVFRDYECPKQASRDWTKPDESTSNEIHVVSDELKRTLTSISRCLPDGDTQSRSNTNGFNRPLPPDGVYRPRFLYHHREILQNILANEPFRADIKALLWFLGHESPDYGRLKTCDFLFKQGKVCANTLPWLFCPNSMVIATKRGPDSNIPAAYVLEDWPIEIDGGLQLNCWSWGYDGQRLQRRQICLTVKVARDAIVDITSLSVYPAKNMVDEVRQRLVSRGQQFWGYRHQQHVSYQGWDYQKERKYGQGSRCMIDYQTYRKFHGAATAFSFSRSAKALYDRWPESISNNSYLSEDNFMLLPPEIHGFFLKDKRWVCLCLDQITPVAWNKLAFERLVLPQKTKTLVQAMVMPRANKDADAEPEVRGDLIAGKGNGLIMLLHGPPGTGKTLTAESVAELAELPLYSVTCGDIGTSPEAVERYLNTVLHLGKTWNCVLLLDEADVFLEQRSMADLDRNSLVSVFLRTLEYYSGILILTSNRVSIFDEAFKSRIQVALSYPRLDKASRKRVWANFINMIHEDGGRGPTEAGAKFCVDYPGIVSHMDDLADCELNGRQIRNAMATARQLAGYLGETLNWGHLETAITTASDFTISQSAP</sequence>
<accession>R8BLM3</accession>
<feature type="region of interest" description="Disordered" evidence="1">
    <location>
        <begin position="216"/>
        <end position="236"/>
    </location>
</feature>
<gene>
    <name evidence="3" type="ORF">UCRPA7_4197</name>
</gene>
<keyword evidence="4" id="KW-1185">Reference proteome</keyword>
<dbReference type="EMBL" id="KB933100">
    <property type="protein sequence ID" value="EOO00263.1"/>
    <property type="molecule type" value="Genomic_DNA"/>
</dbReference>
<dbReference type="Gene3D" id="3.40.50.300">
    <property type="entry name" value="P-loop containing nucleotide triphosphate hydrolases"/>
    <property type="match status" value="1"/>
</dbReference>
<dbReference type="InterPro" id="IPR056599">
    <property type="entry name" value="AAA_lid_fung"/>
</dbReference>
<evidence type="ECO:0000313" key="3">
    <source>
        <dbReference type="EMBL" id="EOO00263.1"/>
    </source>
</evidence>
<dbReference type="AlphaFoldDB" id="R8BLM3"/>
<dbReference type="InterPro" id="IPR003593">
    <property type="entry name" value="AAA+_ATPase"/>
</dbReference>
<evidence type="ECO:0000256" key="1">
    <source>
        <dbReference type="SAM" id="MobiDB-lite"/>
    </source>
</evidence>
<evidence type="ECO:0000259" key="2">
    <source>
        <dbReference type="SMART" id="SM00382"/>
    </source>
</evidence>
<dbReference type="SMART" id="SM00382">
    <property type="entry name" value="AAA"/>
    <property type="match status" value="1"/>
</dbReference>
<proteinExistence type="predicted"/>
<dbReference type="GO" id="GO:0005524">
    <property type="term" value="F:ATP binding"/>
    <property type="evidence" value="ECO:0007669"/>
    <property type="project" value="InterPro"/>
</dbReference>
<feature type="domain" description="AAA+ ATPase" evidence="2">
    <location>
        <begin position="546"/>
        <end position="673"/>
    </location>
</feature>
<dbReference type="eggNOG" id="KOG0742">
    <property type="taxonomic scope" value="Eukaryota"/>
</dbReference>
<dbReference type="InterPro" id="IPR054289">
    <property type="entry name" value="DUF7025"/>
</dbReference>
<evidence type="ECO:0000313" key="4">
    <source>
        <dbReference type="Proteomes" id="UP000014074"/>
    </source>
</evidence>
<dbReference type="Pfam" id="PF00004">
    <property type="entry name" value="AAA"/>
    <property type="match status" value="1"/>
</dbReference>
<feature type="compositionally biased region" description="Polar residues" evidence="1">
    <location>
        <begin position="221"/>
        <end position="231"/>
    </location>
</feature>
<name>R8BLM3_PHAM7</name>
<dbReference type="Pfam" id="PF23232">
    <property type="entry name" value="AAA_lid_13"/>
    <property type="match status" value="1"/>
</dbReference>